<dbReference type="CDD" id="cd12148">
    <property type="entry name" value="fungal_TF_MHR"/>
    <property type="match status" value="1"/>
</dbReference>
<dbReference type="PROSITE" id="PS50048">
    <property type="entry name" value="ZN2_CY6_FUNGAL_2"/>
    <property type="match status" value="1"/>
</dbReference>
<feature type="region of interest" description="Disordered" evidence="6">
    <location>
        <begin position="76"/>
        <end position="145"/>
    </location>
</feature>
<dbReference type="GO" id="GO:0000981">
    <property type="term" value="F:DNA-binding transcription factor activity, RNA polymerase II-specific"/>
    <property type="evidence" value="ECO:0007669"/>
    <property type="project" value="InterPro"/>
</dbReference>
<evidence type="ECO:0000313" key="8">
    <source>
        <dbReference type="EMBL" id="CAK5283432.1"/>
    </source>
</evidence>
<keyword evidence="9" id="KW-1185">Reference proteome</keyword>
<dbReference type="PANTHER" id="PTHR47338:SF29">
    <property type="entry name" value="ZN(2)-C6 FUNGAL-TYPE DOMAIN-CONTAINING PROTEIN"/>
    <property type="match status" value="1"/>
</dbReference>
<name>A0AAD2HX26_9AGAR</name>
<dbReference type="Proteomes" id="UP001295794">
    <property type="component" value="Unassembled WGS sequence"/>
</dbReference>
<dbReference type="GO" id="GO:0008270">
    <property type="term" value="F:zinc ion binding"/>
    <property type="evidence" value="ECO:0007669"/>
    <property type="project" value="InterPro"/>
</dbReference>
<keyword evidence="3" id="KW-0805">Transcription regulation</keyword>
<feature type="compositionally biased region" description="Low complexity" evidence="6">
    <location>
        <begin position="91"/>
        <end position="145"/>
    </location>
</feature>
<dbReference type="SUPFAM" id="SSF57701">
    <property type="entry name" value="Zn2/Cys6 DNA-binding domain"/>
    <property type="match status" value="1"/>
</dbReference>
<comment type="caution">
    <text evidence="8">The sequence shown here is derived from an EMBL/GenBank/DDBJ whole genome shotgun (WGS) entry which is preliminary data.</text>
</comment>
<reference evidence="8" key="1">
    <citation type="submission" date="2023-11" db="EMBL/GenBank/DDBJ databases">
        <authorList>
            <person name="De Vega J J."/>
            <person name="De Vega J J."/>
        </authorList>
    </citation>
    <scope>NUCLEOTIDE SEQUENCE</scope>
</reference>
<evidence type="ECO:0000259" key="7">
    <source>
        <dbReference type="PROSITE" id="PS50048"/>
    </source>
</evidence>
<sequence>MDPSAHDKAHLRRGKACYHCRIRKTRCDGALPSCGPCVRAGCEDDCEYLHIGEKARVQIIEERILEVEAKIRRYTKGKRQSTLKGKEKARAASPSASSSSSSSASLSTATSTSSRSSSSMLSSPSTSSSVSSLQSQSPASLSPTCPSPCLSPDLTGSVPPEAFATVIPQDVIHLFSDTFYDHATDFGFFLDEALIQFRPAGDRPSCMSPALTATIYLLSAHLSAHPSVAKLESFLLTTACNLLPKELATPGANVAEILQAELLLAQYFFALGRNTEARFHMSIGSGIAFGCGLPDKVCPGLDPIRSRAAYLFLLSLDNAWSAALGYTPHKPLSAVLHGSNCDVMNSMWTMSGFPGQPVLVTKSVTLWQGVEALITTPMPFGDLLERSENLEKLIQLWLLELDYYETETRDTGALSRVLLFAGTVTHYAFMKLRRLLWARETPEDHLHSACAILRKIIAAVEKGQITYLNPLMGKIWYGVYELVSHEIRQRGPLGEDTAELAMTLRSGLVAISSLSDTCCFAREFSVLHVPS</sequence>
<evidence type="ECO:0000256" key="2">
    <source>
        <dbReference type="ARBA" id="ARBA00022723"/>
    </source>
</evidence>
<dbReference type="AlphaFoldDB" id="A0AAD2HX26"/>
<keyword evidence="4" id="KW-0804">Transcription</keyword>
<dbReference type="SMART" id="SM00066">
    <property type="entry name" value="GAL4"/>
    <property type="match status" value="1"/>
</dbReference>
<protein>
    <recommendedName>
        <fullName evidence="7">Zn(2)-C6 fungal-type domain-containing protein</fullName>
    </recommendedName>
</protein>
<dbReference type="Gene3D" id="4.10.240.10">
    <property type="entry name" value="Zn(2)-C6 fungal-type DNA-binding domain"/>
    <property type="match status" value="1"/>
</dbReference>
<evidence type="ECO:0000256" key="1">
    <source>
        <dbReference type="ARBA" id="ARBA00004123"/>
    </source>
</evidence>
<proteinExistence type="predicted"/>
<dbReference type="InterPro" id="IPR036864">
    <property type="entry name" value="Zn2-C6_fun-type_DNA-bd_sf"/>
</dbReference>
<organism evidence="8 9">
    <name type="scientific">Mycena citricolor</name>
    <dbReference type="NCBI Taxonomy" id="2018698"/>
    <lineage>
        <taxon>Eukaryota</taxon>
        <taxon>Fungi</taxon>
        <taxon>Dikarya</taxon>
        <taxon>Basidiomycota</taxon>
        <taxon>Agaricomycotina</taxon>
        <taxon>Agaricomycetes</taxon>
        <taxon>Agaricomycetidae</taxon>
        <taxon>Agaricales</taxon>
        <taxon>Marasmiineae</taxon>
        <taxon>Mycenaceae</taxon>
        <taxon>Mycena</taxon>
    </lineage>
</organism>
<dbReference type="InterPro" id="IPR050815">
    <property type="entry name" value="TF_fung"/>
</dbReference>
<comment type="subcellular location">
    <subcellularLocation>
        <location evidence="1">Nucleus</location>
    </subcellularLocation>
</comment>
<dbReference type="InterPro" id="IPR001138">
    <property type="entry name" value="Zn2Cys6_DnaBD"/>
</dbReference>
<evidence type="ECO:0000256" key="6">
    <source>
        <dbReference type="SAM" id="MobiDB-lite"/>
    </source>
</evidence>
<dbReference type="PROSITE" id="PS00463">
    <property type="entry name" value="ZN2_CY6_FUNGAL_1"/>
    <property type="match status" value="1"/>
</dbReference>
<evidence type="ECO:0000313" key="9">
    <source>
        <dbReference type="Proteomes" id="UP001295794"/>
    </source>
</evidence>
<keyword evidence="5" id="KW-0539">Nucleus</keyword>
<evidence type="ECO:0000256" key="5">
    <source>
        <dbReference type="ARBA" id="ARBA00023242"/>
    </source>
</evidence>
<dbReference type="PANTHER" id="PTHR47338">
    <property type="entry name" value="ZN(II)2CYS6 TRANSCRIPTION FACTOR (EUROFUNG)-RELATED"/>
    <property type="match status" value="1"/>
</dbReference>
<dbReference type="Pfam" id="PF00172">
    <property type="entry name" value="Zn_clus"/>
    <property type="match status" value="1"/>
</dbReference>
<dbReference type="CDD" id="cd00067">
    <property type="entry name" value="GAL4"/>
    <property type="match status" value="1"/>
</dbReference>
<dbReference type="EMBL" id="CAVNYO010000466">
    <property type="protein sequence ID" value="CAK5283432.1"/>
    <property type="molecule type" value="Genomic_DNA"/>
</dbReference>
<gene>
    <name evidence="8" type="ORF">MYCIT1_LOCUS35948</name>
</gene>
<accession>A0AAD2HX26</accession>
<dbReference type="GO" id="GO:0005634">
    <property type="term" value="C:nucleus"/>
    <property type="evidence" value="ECO:0007669"/>
    <property type="project" value="UniProtKB-SubCell"/>
</dbReference>
<evidence type="ECO:0000256" key="4">
    <source>
        <dbReference type="ARBA" id="ARBA00023163"/>
    </source>
</evidence>
<feature type="domain" description="Zn(2)-C6 fungal-type" evidence="7">
    <location>
        <begin position="16"/>
        <end position="48"/>
    </location>
</feature>
<evidence type="ECO:0000256" key="3">
    <source>
        <dbReference type="ARBA" id="ARBA00023015"/>
    </source>
</evidence>
<keyword evidence="2" id="KW-0479">Metal-binding</keyword>